<evidence type="ECO:0000256" key="1">
    <source>
        <dbReference type="ARBA" id="ARBA00001961"/>
    </source>
</evidence>
<dbReference type="PROSITE" id="PS51471">
    <property type="entry name" value="FE2OG_OXY"/>
    <property type="match status" value="1"/>
</dbReference>
<evidence type="ECO:0000256" key="5">
    <source>
        <dbReference type="ARBA" id="ARBA00023004"/>
    </source>
</evidence>
<gene>
    <name evidence="7" type="ORF">AG1IA_01829</name>
</gene>
<dbReference type="Gene3D" id="2.60.120.620">
    <property type="entry name" value="q2cbj1_9rhob like domain"/>
    <property type="match status" value="1"/>
</dbReference>
<sequence>MSLVSTVLAMTSSWPIPLSILFVAVFRLGTVHYARFYPCDLPLRFPNLYTRTRDHMELAKAHHGILIIRPFVPFTEISNKSFTGKKTPAQSETQLQWPKITTKEALECRELIPDQIYVIDEFLSVEECASFSKFITSLPLVATPPPKKATARHIRQLTGLLSSDRISFQSKEFAMTVFNAIWPHLPTLPCSEIKAADAIPAADLLNIRYGPGEYFGPHYDDSVRDKETGWWSEWTVLVYVTGKEDGVDGGETVFFGPTSGSKSNTEAIVPPLTRGSALIHSEFRHGRACMLHEGRQVKAGTKLVLRTDIMFARLPH</sequence>
<name>L8X4W1_THACA</name>
<comment type="cofactor">
    <cofactor evidence="1">
        <name>L-ascorbate</name>
        <dbReference type="ChEBI" id="CHEBI:38290"/>
    </cofactor>
</comment>
<dbReference type="Pfam" id="PF13640">
    <property type="entry name" value="2OG-FeII_Oxy_3"/>
    <property type="match status" value="1"/>
</dbReference>
<evidence type="ECO:0000256" key="3">
    <source>
        <dbReference type="ARBA" id="ARBA00022964"/>
    </source>
</evidence>
<evidence type="ECO:0000256" key="4">
    <source>
        <dbReference type="ARBA" id="ARBA00023002"/>
    </source>
</evidence>
<dbReference type="SMART" id="SM00702">
    <property type="entry name" value="P4Hc"/>
    <property type="match status" value="1"/>
</dbReference>
<protein>
    <recommendedName>
        <fullName evidence="6">Fe2OG dioxygenase domain-containing protein</fullName>
    </recommendedName>
</protein>
<dbReference type="InterPro" id="IPR045054">
    <property type="entry name" value="P4HA-like"/>
</dbReference>
<keyword evidence="4" id="KW-0560">Oxidoreductase</keyword>
<dbReference type="InterPro" id="IPR044862">
    <property type="entry name" value="Pro_4_hyd_alph_FE2OG_OXY"/>
</dbReference>
<dbReference type="PANTHER" id="PTHR10869:SF236">
    <property type="entry name" value="PROLYL 4-HYDROXYLASE ALPHA SUBUNIT DOMAIN-CONTAINING PROTEIN"/>
    <property type="match status" value="1"/>
</dbReference>
<dbReference type="GO" id="GO:0005783">
    <property type="term" value="C:endoplasmic reticulum"/>
    <property type="evidence" value="ECO:0007669"/>
    <property type="project" value="TreeGrafter"/>
</dbReference>
<keyword evidence="5" id="KW-0408">Iron</keyword>
<keyword evidence="2" id="KW-0479">Metal-binding</keyword>
<evidence type="ECO:0000259" key="6">
    <source>
        <dbReference type="PROSITE" id="PS51471"/>
    </source>
</evidence>
<accession>L8X4W1</accession>
<dbReference type="InterPro" id="IPR005123">
    <property type="entry name" value="Oxoglu/Fe-dep_dioxygenase_dom"/>
</dbReference>
<dbReference type="GO" id="GO:0031418">
    <property type="term" value="F:L-ascorbic acid binding"/>
    <property type="evidence" value="ECO:0007669"/>
    <property type="project" value="InterPro"/>
</dbReference>
<dbReference type="AlphaFoldDB" id="L8X4W1"/>
<proteinExistence type="predicted"/>
<keyword evidence="8" id="KW-1185">Reference proteome</keyword>
<dbReference type="InterPro" id="IPR006620">
    <property type="entry name" value="Pro_4_hyd_alph"/>
</dbReference>
<dbReference type="OrthoDB" id="69177at2759"/>
<dbReference type="GO" id="GO:0004656">
    <property type="term" value="F:procollagen-proline 4-dioxygenase activity"/>
    <property type="evidence" value="ECO:0007669"/>
    <property type="project" value="TreeGrafter"/>
</dbReference>
<dbReference type="OMA" id="QFFGQHY"/>
<keyword evidence="3" id="KW-0223">Dioxygenase</keyword>
<evidence type="ECO:0000313" key="7">
    <source>
        <dbReference type="EMBL" id="ELU44147.1"/>
    </source>
</evidence>
<reference evidence="7 8" key="1">
    <citation type="journal article" date="2013" name="Nat. Commun.">
        <title>The evolution and pathogenic mechanisms of the rice sheath blight pathogen.</title>
        <authorList>
            <person name="Zheng A."/>
            <person name="Lin R."/>
            <person name="Xu L."/>
            <person name="Qin P."/>
            <person name="Tang C."/>
            <person name="Ai P."/>
            <person name="Zhang D."/>
            <person name="Liu Y."/>
            <person name="Sun Z."/>
            <person name="Feng H."/>
            <person name="Wang Y."/>
            <person name="Chen Y."/>
            <person name="Liang X."/>
            <person name="Fu R."/>
            <person name="Li Q."/>
            <person name="Zhang J."/>
            <person name="Yu X."/>
            <person name="Xie Z."/>
            <person name="Ding L."/>
            <person name="Guan P."/>
            <person name="Tang J."/>
            <person name="Liang Y."/>
            <person name="Wang S."/>
            <person name="Deng Q."/>
            <person name="Li S."/>
            <person name="Zhu J."/>
            <person name="Wang L."/>
            <person name="Liu H."/>
            <person name="Li P."/>
        </authorList>
    </citation>
    <scope>NUCLEOTIDE SEQUENCE [LARGE SCALE GENOMIC DNA]</scope>
    <source>
        <strain evidence="8">AG-1 IA</strain>
    </source>
</reference>
<dbReference type="PANTHER" id="PTHR10869">
    <property type="entry name" value="PROLYL 4-HYDROXYLASE ALPHA SUBUNIT"/>
    <property type="match status" value="1"/>
</dbReference>
<dbReference type="HOGENOM" id="CLU_041456_0_1_1"/>
<dbReference type="Proteomes" id="UP000011668">
    <property type="component" value="Unassembled WGS sequence"/>
</dbReference>
<dbReference type="GO" id="GO:0005506">
    <property type="term" value="F:iron ion binding"/>
    <property type="evidence" value="ECO:0007669"/>
    <property type="project" value="InterPro"/>
</dbReference>
<feature type="domain" description="Fe2OG dioxygenase" evidence="6">
    <location>
        <begin position="200"/>
        <end position="314"/>
    </location>
</feature>
<organism evidence="7 8">
    <name type="scientific">Thanatephorus cucumeris (strain AG1-IA)</name>
    <name type="common">Rice sheath blight fungus</name>
    <name type="synonym">Rhizoctonia solani</name>
    <dbReference type="NCBI Taxonomy" id="983506"/>
    <lineage>
        <taxon>Eukaryota</taxon>
        <taxon>Fungi</taxon>
        <taxon>Dikarya</taxon>
        <taxon>Basidiomycota</taxon>
        <taxon>Agaricomycotina</taxon>
        <taxon>Agaricomycetes</taxon>
        <taxon>Cantharellales</taxon>
        <taxon>Ceratobasidiaceae</taxon>
        <taxon>Rhizoctonia</taxon>
        <taxon>Rhizoctonia solani AG-1</taxon>
    </lineage>
</organism>
<dbReference type="EMBL" id="AFRT01000397">
    <property type="protein sequence ID" value="ELU44147.1"/>
    <property type="molecule type" value="Genomic_DNA"/>
</dbReference>
<evidence type="ECO:0000256" key="2">
    <source>
        <dbReference type="ARBA" id="ARBA00022723"/>
    </source>
</evidence>
<evidence type="ECO:0000313" key="8">
    <source>
        <dbReference type="Proteomes" id="UP000011668"/>
    </source>
</evidence>
<comment type="caution">
    <text evidence="7">The sequence shown here is derived from an EMBL/GenBank/DDBJ whole genome shotgun (WGS) entry which is preliminary data.</text>
</comment>